<accession>A0A547PS64</accession>
<dbReference type="Pfam" id="PF05954">
    <property type="entry name" value="Phage_GPD"/>
    <property type="match status" value="1"/>
</dbReference>
<evidence type="ECO:0000313" key="2">
    <source>
        <dbReference type="Proteomes" id="UP000318590"/>
    </source>
</evidence>
<name>A0A547PS64_9RHOB</name>
<dbReference type="AlphaFoldDB" id="A0A547PS64"/>
<sequence length="334" mass="35722">MGLTTHPTLLVTVDGLPVSGIFFDRLVSLTITDREGIRSDTINLVFNNAAPHVAAPRRGARVEVTLMAGAGGSFVGAYIIDRVEYECLPYRIAVKGHSADLRAGMKTSRARHWDNASVKDIVAEKAADHGLQAKISDAVSGHVYDWIGQQDETDLNFLERLAKRHGALFTIKNGVLLWLERGTGQLADGSVITAGIVSHPDIIEGSCRITETDVDRFATVKAYWQDRAGAARREVIVPADPEASGEHVLRDPFSSEAEARAAATAAARDITRGLVETSCAIVGRPSLMAGQPVTYAGVGPMADGRGFLTDQVTHSFTKSGGLRTTFTGKLKATS</sequence>
<keyword evidence="2" id="KW-1185">Reference proteome</keyword>
<dbReference type="SUPFAM" id="SSF69279">
    <property type="entry name" value="Phage tail proteins"/>
    <property type="match status" value="1"/>
</dbReference>
<organism evidence="1 2">
    <name type="scientific">Palleronia caenipelagi</name>
    <dbReference type="NCBI Taxonomy" id="2489174"/>
    <lineage>
        <taxon>Bacteria</taxon>
        <taxon>Pseudomonadati</taxon>
        <taxon>Pseudomonadota</taxon>
        <taxon>Alphaproteobacteria</taxon>
        <taxon>Rhodobacterales</taxon>
        <taxon>Roseobacteraceae</taxon>
        <taxon>Palleronia</taxon>
    </lineage>
</organism>
<protein>
    <submittedName>
        <fullName evidence="1">Late control protein D</fullName>
    </submittedName>
</protein>
<gene>
    <name evidence="1" type="ORF">FEV53_13670</name>
</gene>
<comment type="caution">
    <text evidence="1">The sequence shown here is derived from an EMBL/GenBank/DDBJ whole genome shotgun (WGS) entry which is preliminary data.</text>
</comment>
<dbReference type="RefSeq" id="WP_142835382.1">
    <property type="nucleotide sequence ID" value="NZ_VFSV01000026.1"/>
</dbReference>
<proteinExistence type="predicted"/>
<reference evidence="1 2" key="1">
    <citation type="submission" date="2019-06" db="EMBL/GenBank/DDBJ databases">
        <title>Paenimaribius caenipelagi gen. nov., sp. nov., isolated from a tidal flat.</title>
        <authorList>
            <person name="Yoon J.-H."/>
        </authorList>
    </citation>
    <scope>NUCLEOTIDE SEQUENCE [LARGE SCALE GENOMIC DNA]</scope>
    <source>
        <strain evidence="1 2">JBTF-M29</strain>
    </source>
</reference>
<dbReference type="Proteomes" id="UP000318590">
    <property type="component" value="Unassembled WGS sequence"/>
</dbReference>
<evidence type="ECO:0000313" key="1">
    <source>
        <dbReference type="EMBL" id="TRD16980.1"/>
    </source>
</evidence>
<dbReference type="EMBL" id="VFSV01000026">
    <property type="protein sequence ID" value="TRD16980.1"/>
    <property type="molecule type" value="Genomic_DNA"/>
</dbReference>
<dbReference type="Gene3D" id="3.55.50.10">
    <property type="entry name" value="Baseplate protein-like domains"/>
    <property type="match status" value="1"/>
</dbReference>
<dbReference type="OrthoDB" id="4070623at2"/>